<protein>
    <submittedName>
        <fullName evidence="2">UPF0368 protein Cxorf26</fullName>
    </submittedName>
</protein>
<reference evidence="2" key="1">
    <citation type="journal article" date="2013" name="Genome Biol. Evol.">
        <title>Punctuated emergences of genetic and phenotypic innovations in eumetazoan, bilaterian, euteleostome, and hominidae ancestors.</title>
        <authorList>
            <person name="Wenger Y."/>
            <person name="Galliot B."/>
        </authorList>
    </citation>
    <scope>NUCLEOTIDE SEQUENCE</scope>
    <source>
        <tissue evidence="2">Whole animals</tissue>
    </source>
</reference>
<dbReference type="EMBL" id="HAAD01001395">
    <property type="protein sequence ID" value="CDG67627.1"/>
    <property type="molecule type" value="mRNA"/>
</dbReference>
<evidence type="ECO:0000259" key="1">
    <source>
        <dbReference type="Pfam" id="PF04669"/>
    </source>
</evidence>
<proteinExistence type="evidence at transcript level"/>
<dbReference type="GO" id="GO:0005737">
    <property type="term" value="C:cytoplasm"/>
    <property type="evidence" value="ECO:0007669"/>
    <property type="project" value="TreeGrafter"/>
</dbReference>
<feature type="domain" description="Polysaccharide biosynthesis" evidence="1">
    <location>
        <begin position="37"/>
        <end position="159"/>
    </location>
</feature>
<dbReference type="AlphaFoldDB" id="T2M6R1"/>
<sequence>MDISQQIDNLKFSNKDKIIKDVKTDDTANNYVNDSSVELLWAMKAHKHAEVYMKLLKAVDSSKVKLTKYDDLIYRMFKKDFSDINVEQLDEDMFKSKTAKEKWRPFCEDFKGKIESYNFGTLIRKNVHEDYSEDNSFLTTRIQFLAVEIVRNRHGLNSFYKNVKESQISSEPLPAD</sequence>
<evidence type="ECO:0000313" key="2">
    <source>
        <dbReference type="EMBL" id="CDG67627.1"/>
    </source>
</evidence>
<gene>
    <name evidence="2" type="primary">CXorf26</name>
</gene>
<accession>T2M6R1</accession>
<dbReference type="OrthoDB" id="10248897at2759"/>
<dbReference type="PANTHER" id="PTHR13410:SF9">
    <property type="entry name" value="PROTEIN PBDC1"/>
    <property type="match status" value="1"/>
</dbReference>
<dbReference type="OMA" id="IQFYAFE"/>
<organism evidence="2">
    <name type="scientific">Hydra vulgaris</name>
    <name type="common">Hydra</name>
    <name type="synonym">Hydra attenuata</name>
    <dbReference type="NCBI Taxonomy" id="6087"/>
    <lineage>
        <taxon>Eukaryota</taxon>
        <taxon>Metazoa</taxon>
        <taxon>Cnidaria</taxon>
        <taxon>Hydrozoa</taxon>
        <taxon>Hydroidolina</taxon>
        <taxon>Anthoathecata</taxon>
        <taxon>Aplanulata</taxon>
        <taxon>Hydridae</taxon>
        <taxon>Hydra</taxon>
    </lineage>
</organism>
<dbReference type="Gene3D" id="1.10.3560.10">
    <property type="entry name" value="yst0336 like domain"/>
    <property type="match status" value="1"/>
</dbReference>
<name>T2M6R1_HYDVU</name>
<dbReference type="InterPro" id="IPR021148">
    <property type="entry name" value="Polysacc_synth_dom"/>
</dbReference>
<dbReference type="InterPro" id="IPR023139">
    <property type="entry name" value="PBDC1-like_dom_sf"/>
</dbReference>
<dbReference type="InterPro" id="IPR008476">
    <property type="entry name" value="PBDC1_metazoa/fungi"/>
</dbReference>
<dbReference type="Pfam" id="PF04669">
    <property type="entry name" value="PBDC1"/>
    <property type="match status" value="1"/>
</dbReference>
<dbReference type="PANTHER" id="PTHR13410">
    <property type="entry name" value="PROTEIN PBDC1"/>
    <property type="match status" value="1"/>
</dbReference>